<evidence type="ECO:0000313" key="1">
    <source>
        <dbReference type="EMBL" id="SHI51431.1"/>
    </source>
</evidence>
<dbReference type="RefSeq" id="WP_073374347.1">
    <property type="nucleotide sequence ID" value="NZ_FQZK01000001.1"/>
</dbReference>
<keyword evidence="1" id="KW-0489">Methyltransferase</keyword>
<dbReference type="Pfam" id="PF04672">
    <property type="entry name" value="Methyltransf_19"/>
    <property type="match status" value="1"/>
</dbReference>
<reference evidence="1 2" key="1">
    <citation type="submission" date="2016-11" db="EMBL/GenBank/DDBJ databases">
        <authorList>
            <person name="Jaros S."/>
            <person name="Januszkiewicz K."/>
            <person name="Wedrychowicz H."/>
        </authorList>
    </citation>
    <scope>NUCLEOTIDE SEQUENCE [LARGE SCALE GENOMIC DNA]</scope>
    <source>
        <strain evidence="1 2">CGMCC 4.5723</strain>
    </source>
</reference>
<dbReference type="Gene3D" id="3.40.50.150">
    <property type="entry name" value="Vaccinia Virus protein VP39"/>
    <property type="match status" value="1"/>
</dbReference>
<name>A0A1M6BRW6_9ACTN</name>
<dbReference type="GO" id="GO:0008168">
    <property type="term" value="F:methyltransferase activity"/>
    <property type="evidence" value="ECO:0007669"/>
    <property type="project" value="UniProtKB-KW"/>
</dbReference>
<proteinExistence type="predicted"/>
<gene>
    <name evidence="1" type="ORF">SAMN05421803_101451</name>
</gene>
<protein>
    <submittedName>
        <fullName evidence="1">S-adenosyl methyltransferase</fullName>
    </submittedName>
</protein>
<dbReference type="GO" id="GO:0032259">
    <property type="term" value="P:methylation"/>
    <property type="evidence" value="ECO:0007669"/>
    <property type="project" value="UniProtKB-KW"/>
</dbReference>
<evidence type="ECO:0000313" key="2">
    <source>
        <dbReference type="Proteomes" id="UP000184452"/>
    </source>
</evidence>
<keyword evidence="1" id="KW-0808">Transferase</keyword>
<dbReference type="PIRSF" id="PIRSF017393">
    <property type="entry name" value="MTase_SAV2177"/>
    <property type="match status" value="1"/>
</dbReference>
<keyword evidence="2" id="KW-1185">Reference proteome</keyword>
<dbReference type="Proteomes" id="UP000184452">
    <property type="component" value="Unassembled WGS sequence"/>
</dbReference>
<dbReference type="OrthoDB" id="3216820at2"/>
<dbReference type="InterPro" id="IPR029063">
    <property type="entry name" value="SAM-dependent_MTases_sf"/>
</dbReference>
<dbReference type="EMBL" id="FQZK01000001">
    <property type="protein sequence ID" value="SHI51431.1"/>
    <property type="molecule type" value="Genomic_DNA"/>
</dbReference>
<dbReference type="AlphaFoldDB" id="A0A1M6BRW6"/>
<sequence length="267" mass="29684">MTDTPIDTTVAHTARVWNYWLGGKDNYPVDREVGDRIRKLFPQVAEAARGDRLFLRRSVTHLVRDEGVRQFLDIGTGLPTADNTHEVAQRIAPESRVVYVDNDPLVLTHARALLRGTDEGGTRFIGSDLRDTAAVLAAARETLDFGQPIGLTLMGTMGHFGDVEEALDIVRTYVDALPSGSYLAVCDGVDAHVEPVQEENLAEALELWQEGVAQEYHMRSVEDFTRYFDGLHLVDPGVVSVYRWRPEPAEIGKVTDLPQYCGLARKP</sequence>
<dbReference type="SUPFAM" id="SSF53335">
    <property type="entry name" value="S-adenosyl-L-methionine-dependent methyltransferases"/>
    <property type="match status" value="1"/>
</dbReference>
<organism evidence="1 2">
    <name type="scientific">Nocardiopsis flavescens</name>
    <dbReference type="NCBI Taxonomy" id="758803"/>
    <lineage>
        <taxon>Bacteria</taxon>
        <taxon>Bacillati</taxon>
        <taxon>Actinomycetota</taxon>
        <taxon>Actinomycetes</taxon>
        <taxon>Streptosporangiales</taxon>
        <taxon>Nocardiopsidaceae</taxon>
        <taxon>Nocardiopsis</taxon>
    </lineage>
</organism>
<dbReference type="InterPro" id="IPR006764">
    <property type="entry name" value="SAM_dep_MeTrfase_SAV2177_type"/>
</dbReference>
<dbReference type="STRING" id="758803.SAMN05421803_101451"/>
<accession>A0A1M6BRW6</accession>